<protein>
    <submittedName>
        <fullName evidence="4">2-oxoacid:acceptor oxidoreductase subunit alpha</fullName>
    </submittedName>
</protein>
<dbReference type="Pfam" id="PF01855">
    <property type="entry name" value="POR_N"/>
    <property type="match status" value="1"/>
</dbReference>
<feature type="domain" description="Pyruvate/ketoisovalerate oxidoreductase catalytic" evidence="2">
    <location>
        <begin position="18"/>
        <end position="179"/>
    </location>
</feature>
<proteinExistence type="predicted"/>
<evidence type="ECO:0000313" key="4">
    <source>
        <dbReference type="EMBL" id="MBC8336847.1"/>
    </source>
</evidence>
<dbReference type="InterPro" id="IPR002880">
    <property type="entry name" value="Pyrv_Fd/Flavodoxin_OxRdtase_N"/>
</dbReference>
<evidence type="ECO:0000313" key="5">
    <source>
        <dbReference type="Proteomes" id="UP000614469"/>
    </source>
</evidence>
<dbReference type="FunFam" id="3.40.50.970:FF:000022">
    <property type="entry name" value="2-oxoglutarate ferredoxin oxidoreductase alpha subunit"/>
    <property type="match status" value="1"/>
</dbReference>
<feature type="domain" description="Pyruvate flavodoxin/ferredoxin oxidoreductase pyrimidine binding" evidence="3">
    <location>
        <begin position="217"/>
        <end position="383"/>
    </location>
</feature>
<dbReference type="CDD" id="cd07034">
    <property type="entry name" value="TPP_PYR_PFOR_IOR-alpha_like"/>
    <property type="match status" value="1"/>
</dbReference>
<reference evidence="4 5" key="1">
    <citation type="submission" date="2020-08" db="EMBL/GenBank/DDBJ databases">
        <title>Bridging the membrane lipid divide: bacteria of the FCB group superphylum have the potential to synthesize archaeal ether lipids.</title>
        <authorList>
            <person name="Villanueva L."/>
            <person name="Von Meijenfeldt F.A.B."/>
            <person name="Westbye A.B."/>
            <person name="Yadav S."/>
            <person name="Hopmans E.C."/>
            <person name="Dutilh B.E."/>
            <person name="Sinninghe Damste J.S."/>
        </authorList>
    </citation>
    <scope>NUCLEOTIDE SEQUENCE [LARGE SCALE GENOMIC DNA]</scope>
    <source>
        <strain evidence="4">NIOZ-UU36</strain>
    </source>
</reference>
<dbReference type="AlphaFoldDB" id="A0A8J6NRL5"/>
<name>A0A8J6NRL5_9CHLR</name>
<dbReference type="InterPro" id="IPR050722">
    <property type="entry name" value="Pyruvate:ferred/Flavod_OxRd"/>
</dbReference>
<gene>
    <name evidence="4" type="ORF">H8E29_16425</name>
</gene>
<organism evidence="4 5">
    <name type="scientific">Candidatus Desulfolinea nitratireducens</name>
    <dbReference type="NCBI Taxonomy" id="2841698"/>
    <lineage>
        <taxon>Bacteria</taxon>
        <taxon>Bacillati</taxon>
        <taxon>Chloroflexota</taxon>
        <taxon>Anaerolineae</taxon>
        <taxon>Anaerolineales</taxon>
        <taxon>Anaerolineales incertae sedis</taxon>
        <taxon>Candidatus Desulfolinea</taxon>
    </lineage>
</organism>
<evidence type="ECO:0000256" key="1">
    <source>
        <dbReference type="ARBA" id="ARBA00023002"/>
    </source>
</evidence>
<dbReference type="InterPro" id="IPR002869">
    <property type="entry name" value="Pyrv_flavodox_OxRed_cen"/>
</dbReference>
<dbReference type="InterPro" id="IPR019752">
    <property type="entry name" value="Pyrv/ketoisovalerate_OxRed_cat"/>
</dbReference>
<dbReference type="SUPFAM" id="SSF52922">
    <property type="entry name" value="TK C-terminal domain-like"/>
    <property type="match status" value="1"/>
</dbReference>
<sequence>MKNKIINDFSITVGTSNGSGSQTSNLTILRALFKMGIPVTGKNMFPSNIQGLPTWYTIRLSKEGYTASRDEHEIVVAMNPNSFERDLNDVISGGVFFYDNSIKMPIERDDITVYPMDVKNIVKDAEIPTNLRSMVANMVYVGIVAQVLGIEIEKIKMALDFHFKGKEKPVSINMGVIEASATWAAENLEKTDPFYIEPMNKTDGLILTNGNTAAALGSIYGGVQAVGWYPITPATSLVEMMNSYLPELRNTKDGKHTYAVIQAEDELAAVGIAIGAAFSGLRSMTSTSGPGISLMGEFVGLAYFSETPVVIWNIQRMGPSTGLPTRTSQGDLKQAMSLSHGDTKHIVLLPGTVKECFEFGWKALDMADRAQTPIMVLSDLDLGENQWMSEPFEYPDEPMDRGKLLWEEDFEAFEEKHGKWGRYRDVDGDGIPYRTVAGNRQISSAYFARGTGHDNFAKYSEDPDVWLETMDRLNLKYETVRHFVPDAIVDETNNANVGIIGFGSTDSAIEEARDLLAKTGLKTDYLRLRALPITETVKKFIRKHEKNYVVEMNRDGQLEEILRLEVPYSANTLFSSTLNNGLSLTAEWIKNDILAMEEKNHG</sequence>
<comment type="caution">
    <text evidence="4">The sequence shown here is derived from an EMBL/GenBank/DDBJ whole genome shotgun (WGS) entry which is preliminary data.</text>
</comment>
<dbReference type="Pfam" id="PF01558">
    <property type="entry name" value="POR"/>
    <property type="match status" value="1"/>
</dbReference>
<dbReference type="Gene3D" id="3.40.920.10">
    <property type="entry name" value="Pyruvate-ferredoxin oxidoreductase, PFOR, domain III"/>
    <property type="match status" value="1"/>
</dbReference>
<dbReference type="Gene3D" id="3.40.50.970">
    <property type="match status" value="1"/>
</dbReference>
<keyword evidence="1" id="KW-0560">Oxidoreductase</keyword>
<dbReference type="GO" id="GO:0016903">
    <property type="term" value="F:oxidoreductase activity, acting on the aldehyde or oxo group of donors"/>
    <property type="evidence" value="ECO:0007669"/>
    <property type="project" value="InterPro"/>
</dbReference>
<dbReference type="InterPro" id="IPR022367">
    <property type="entry name" value="2-oxoacid/accept_OxRdtase_asu"/>
</dbReference>
<dbReference type="PANTHER" id="PTHR32154">
    <property type="entry name" value="PYRUVATE-FLAVODOXIN OXIDOREDUCTASE-RELATED"/>
    <property type="match status" value="1"/>
</dbReference>
<dbReference type="EMBL" id="JACNJN010000200">
    <property type="protein sequence ID" value="MBC8336847.1"/>
    <property type="molecule type" value="Genomic_DNA"/>
</dbReference>
<evidence type="ECO:0000259" key="3">
    <source>
        <dbReference type="Pfam" id="PF01855"/>
    </source>
</evidence>
<dbReference type="GO" id="GO:0006979">
    <property type="term" value="P:response to oxidative stress"/>
    <property type="evidence" value="ECO:0007669"/>
    <property type="project" value="TreeGrafter"/>
</dbReference>
<dbReference type="Proteomes" id="UP000614469">
    <property type="component" value="Unassembled WGS sequence"/>
</dbReference>
<dbReference type="PANTHER" id="PTHR32154:SF29">
    <property type="entry name" value="BLR6743 PROTEIN"/>
    <property type="match status" value="1"/>
</dbReference>
<evidence type="ECO:0000259" key="2">
    <source>
        <dbReference type="Pfam" id="PF01558"/>
    </source>
</evidence>
<dbReference type="NCBIfam" id="TIGR03710">
    <property type="entry name" value="OAFO_sf"/>
    <property type="match status" value="1"/>
</dbReference>
<dbReference type="SUPFAM" id="SSF52518">
    <property type="entry name" value="Thiamin diphosphate-binding fold (THDP-binding)"/>
    <property type="match status" value="1"/>
</dbReference>
<dbReference type="InterPro" id="IPR029061">
    <property type="entry name" value="THDP-binding"/>
</dbReference>
<dbReference type="InterPro" id="IPR009014">
    <property type="entry name" value="Transketo_C/PFOR_II"/>
</dbReference>
<accession>A0A8J6NRL5</accession>
<dbReference type="Gene3D" id="3.40.50.920">
    <property type="match status" value="1"/>
</dbReference>
<dbReference type="SUPFAM" id="SSF53323">
    <property type="entry name" value="Pyruvate-ferredoxin oxidoreductase, PFOR, domain III"/>
    <property type="match status" value="1"/>
</dbReference>